<dbReference type="EMBL" id="CP008884">
    <property type="protein sequence ID" value="AIF47208.1"/>
    <property type="molecule type" value="Genomic_DNA"/>
</dbReference>
<evidence type="ECO:0000256" key="1">
    <source>
        <dbReference type="SAM" id="MobiDB-lite"/>
    </source>
</evidence>
<feature type="region of interest" description="Disordered" evidence="1">
    <location>
        <begin position="1"/>
        <end position="59"/>
    </location>
</feature>
<dbReference type="HOGENOM" id="CLU_2329275_0_0_6"/>
<evidence type="ECO:0000313" key="2">
    <source>
        <dbReference type="EMBL" id="AIF47208.1"/>
    </source>
</evidence>
<evidence type="ECO:0000313" key="3">
    <source>
        <dbReference type="Proteomes" id="UP000027987"/>
    </source>
</evidence>
<keyword evidence="3" id="KW-1185">Reference proteome</keyword>
<dbReference type="Proteomes" id="UP000027987">
    <property type="component" value="Chromosome"/>
</dbReference>
<dbReference type="KEGG" id="dja:HY57_07920"/>
<dbReference type="AlphaFoldDB" id="A0A075K4U6"/>
<gene>
    <name evidence="2" type="ORF">HY57_07920</name>
</gene>
<proteinExistence type="predicted"/>
<organism evidence="2 3">
    <name type="scientific">Dyella japonica A8</name>
    <dbReference type="NCBI Taxonomy" id="1217721"/>
    <lineage>
        <taxon>Bacteria</taxon>
        <taxon>Pseudomonadati</taxon>
        <taxon>Pseudomonadota</taxon>
        <taxon>Gammaproteobacteria</taxon>
        <taxon>Lysobacterales</taxon>
        <taxon>Rhodanobacteraceae</taxon>
        <taxon>Dyella</taxon>
    </lineage>
</organism>
<name>A0A075K4U6_9GAMM</name>
<protein>
    <submittedName>
        <fullName evidence="2">Uncharacterized protein</fullName>
    </submittedName>
</protein>
<sequence>MALGVTSVAMAQQEPAAGATDPSSQQQNAVHKDPSQTPLKPGNRNCIQSTGSLIPAKPGTCLPVAGRSYTQQDIRNTGQQDTGRALEQLDPSITVRGH</sequence>
<reference evidence="2 3" key="1">
    <citation type="submission" date="2014-07" db="EMBL/GenBank/DDBJ databases">
        <title>Complete Genome Sequence of Dyella japonica Strain A8 Isolated from Malaysian Tropical Soil.</title>
        <authorList>
            <person name="Hui R.K.H."/>
            <person name="Chen J.-W."/>
            <person name="Chan K.-G."/>
            <person name="Leung F.C.C."/>
        </authorList>
    </citation>
    <scope>NUCLEOTIDE SEQUENCE [LARGE SCALE GENOMIC DNA]</scope>
    <source>
        <strain evidence="2 3">A8</strain>
    </source>
</reference>
<accession>A0A075K4U6</accession>
<dbReference type="PATRIC" id="fig|1217721.7.peg.1644"/>
<feature type="region of interest" description="Disordered" evidence="1">
    <location>
        <begin position="74"/>
        <end position="98"/>
    </location>
</feature>